<dbReference type="EMBL" id="BRPK01000002">
    <property type="protein sequence ID" value="GLB34578.1"/>
    <property type="molecule type" value="Genomic_DNA"/>
</dbReference>
<name>A0A9P3PFP4_LYOSH</name>
<gene>
    <name evidence="1" type="ORF">LshimejAT787_0201430</name>
</gene>
<sequence>MNDALREILHKFRTSSTAPYSQIHWDDVPIWIKAVLGERCEVAYNDTHISNGTVRTLSHLMGVDGVDGDVVIRARAETRIGSNGKLDFQQSCLAAVDALASTLTDVSMHLGPNYETLDAMYVPAPKFDNCAQYALQYAAHLPQGRLLIVSGNVLIEISGGTSSAVLEPLARKLLSHTTVERPASLHIPNITQCSCQIPEGKTASSEGTVTGVGSTLVVKCAVDDLIRAASAEVAGNGLLFSKCSVEANETDKASTVAFTFVTRALGTHDVDLRFEQALTMTTTSKRIQVTVVAK</sequence>
<dbReference type="AlphaFoldDB" id="A0A9P3PFP4"/>
<accession>A0A9P3PFP4</accession>
<reference evidence="1" key="1">
    <citation type="submission" date="2022-07" db="EMBL/GenBank/DDBJ databases">
        <title>The genome of Lyophyllum shimeji provides insight into the initial evolution of ectomycorrhizal fungal genome.</title>
        <authorList>
            <person name="Kobayashi Y."/>
            <person name="Shibata T."/>
            <person name="Hirakawa H."/>
            <person name="Shigenobu S."/>
            <person name="Nishiyama T."/>
            <person name="Yamada A."/>
            <person name="Hasebe M."/>
            <person name="Kawaguchi M."/>
        </authorList>
    </citation>
    <scope>NUCLEOTIDE SEQUENCE</scope>
    <source>
        <strain evidence="1">AT787</strain>
    </source>
</reference>
<evidence type="ECO:0000313" key="2">
    <source>
        <dbReference type="Proteomes" id="UP001063166"/>
    </source>
</evidence>
<evidence type="ECO:0000313" key="1">
    <source>
        <dbReference type="EMBL" id="GLB34578.1"/>
    </source>
</evidence>
<dbReference type="OrthoDB" id="5121585at2759"/>
<keyword evidence="2" id="KW-1185">Reference proteome</keyword>
<dbReference type="Proteomes" id="UP001063166">
    <property type="component" value="Unassembled WGS sequence"/>
</dbReference>
<proteinExistence type="predicted"/>
<organism evidence="1 2">
    <name type="scientific">Lyophyllum shimeji</name>
    <name type="common">Hon-shimeji</name>
    <name type="synonym">Tricholoma shimeji</name>
    <dbReference type="NCBI Taxonomy" id="47721"/>
    <lineage>
        <taxon>Eukaryota</taxon>
        <taxon>Fungi</taxon>
        <taxon>Dikarya</taxon>
        <taxon>Basidiomycota</taxon>
        <taxon>Agaricomycotina</taxon>
        <taxon>Agaricomycetes</taxon>
        <taxon>Agaricomycetidae</taxon>
        <taxon>Agaricales</taxon>
        <taxon>Tricholomatineae</taxon>
        <taxon>Lyophyllaceae</taxon>
        <taxon>Lyophyllum</taxon>
    </lineage>
</organism>
<comment type="caution">
    <text evidence="1">The sequence shown here is derived from an EMBL/GenBank/DDBJ whole genome shotgun (WGS) entry which is preliminary data.</text>
</comment>
<protein>
    <submittedName>
        <fullName evidence="1">Uncharacterized protein</fullName>
    </submittedName>
</protein>